<reference evidence="5 7" key="1">
    <citation type="submission" date="2014-12" db="EMBL/GenBank/DDBJ databases">
        <title>Draft genome sequences of 29 type strains of Enterococci.</title>
        <authorList>
            <person name="Zhong Z."/>
            <person name="Sun Z."/>
            <person name="Liu W."/>
            <person name="Zhang W."/>
            <person name="Zhang H."/>
        </authorList>
    </citation>
    <scope>NUCLEOTIDE SEQUENCE [LARGE SCALE GENOMIC DNA]</scope>
    <source>
        <strain evidence="5 7">DSM 22801</strain>
    </source>
</reference>
<gene>
    <name evidence="4" type="ORF">ATZ33_02580</name>
    <name evidence="5" type="ORF">RV15_GL001320</name>
</gene>
<evidence type="ECO:0000313" key="6">
    <source>
        <dbReference type="Proteomes" id="UP000065511"/>
    </source>
</evidence>
<organism evidence="5 7">
    <name type="scientific">Enterococcus silesiacus</name>
    <dbReference type="NCBI Taxonomy" id="332949"/>
    <lineage>
        <taxon>Bacteria</taxon>
        <taxon>Bacillati</taxon>
        <taxon>Bacillota</taxon>
        <taxon>Bacilli</taxon>
        <taxon>Lactobacillales</taxon>
        <taxon>Enterococcaceae</taxon>
        <taxon>Enterococcus</taxon>
    </lineage>
</organism>
<evidence type="ECO:0000256" key="3">
    <source>
        <dbReference type="RuleBase" id="RU000363"/>
    </source>
</evidence>
<dbReference type="InterPro" id="IPR002347">
    <property type="entry name" value="SDR_fam"/>
</dbReference>
<dbReference type="SUPFAM" id="SSF51735">
    <property type="entry name" value="NAD(P)-binding Rossmann-fold domains"/>
    <property type="match status" value="1"/>
</dbReference>
<dbReference type="PRINTS" id="PR00080">
    <property type="entry name" value="SDRFAMILY"/>
</dbReference>
<accession>A0A0S3K7L1</accession>
<protein>
    <submittedName>
        <fullName evidence="4">Oxidoreductase</fullName>
    </submittedName>
</protein>
<dbReference type="CDD" id="cd05233">
    <property type="entry name" value="SDR_c"/>
    <property type="match status" value="1"/>
</dbReference>
<dbReference type="GO" id="GO:0016491">
    <property type="term" value="F:oxidoreductase activity"/>
    <property type="evidence" value="ECO:0007669"/>
    <property type="project" value="UniProtKB-KW"/>
</dbReference>
<dbReference type="PANTHER" id="PTHR42901">
    <property type="entry name" value="ALCOHOL DEHYDROGENASE"/>
    <property type="match status" value="1"/>
</dbReference>
<dbReference type="Proteomes" id="UP000183039">
    <property type="component" value="Unassembled WGS sequence"/>
</dbReference>
<keyword evidence="6" id="KW-1185">Reference proteome</keyword>
<dbReference type="PANTHER" id="PTHR42901:SF1">
    <property type="entry name" value="ALCOHOL DEHYDROGENASE"/>
    <property type="match status" value="1"/>
</dbReference>
<proteinExistence type="inferred from homology"/>
<dbReference type="KEGG" id="ess:ATZ33_02580"/>
<dbReference type="InterPro" id="IPR036291">
    <property type="entry name" value="NAD(P)-bd_dom_sf"/>
</dbReference>
<dbReference type="Pfam" id="PF00106">
    <property type="entry name" value="adh_short"/>
    <property type="match status" value="1"/>
</dbReference>
<dbReference type="RefSeq" id="WP_071876371.1">
    <property type="nucleotide sequence ID" value="NZ_JXLC01000002.1"/>
</dbReference>
<comment type="similarity">
    <text evidence="1 3">Belongs to the short-chain dehydrogenases/reductases (SDR) family.</text>
</comment>
<dbReference type="Gene3D" id="3.40.50.720">
    <property type="entry name" value="NAD(P)-binding Rossmann-like Domain"/>
    <property type="match status" value="1"/>
</dbReference>
<dbReference type="EMBL" id="CP013614">
    <property type="protein sequence ID" value="ALS00301.1"/>
    <property type="molecule type" value="Genomic_DNA"/>
</dbReference>
<evidence type="ECO:0000256" key="2">
    <source>
        <dbReference type="ARBA" id="ARBA00023002"/>
    </source>
</evidence>
<keyword evidence="2" id="KW-0560">Oxidoreductase</keyword>
<evidence type="ECO:0000313" key="7">
    <source>
        <dbReference type="Proteomes" id="UP000183039"/>
    </source>
</evidence>
<dbReference type="OrthoDB" id="9775296at2"/>
<evidence type="ECO:0000313" key="4">
    <source>
        <dbReference type="EMBL" id="ALS00301.1"/>
    </source>
</evidence>
<dbReference type="PROSITE" id="PS00061">
    <property type="entry name" value="ADH_SHORT"/>
    <property type="match status" value="1"/>
</dbReference>
<dbReference type="Proteomes" id="UP000065511">
    <property type="component" value="Chromosome"/>
</dbReference>
<sequence length="255" mass="28384">MKYTVITGASSGIGLEAAKAFAKLGKNLILIARRKDRLDHLKEEILSDYPTLEIVNKTVDLAQNENVFDLYHDLKIYDIETWVNNAGFGYYHAVADQDLEKVSQMLHLNIEALTLLSSLYVTDYKNKENTQLINVSSAGGYKNVPNAATYCATKFYVSAFTEAIALELEAKGSPLKAKVLAPAATETEFAQVANGSNSYDYTKGFTTFHTAKEMAQFLIELYQSQEVVGLVDRNTFTFDLSGPLFDHYQTGIKNM</sequence>
<dbReference type="EMBL" id="JXLC01000002">
    <property type="protein sequence ID" value="OJG93288.1"/>
    <property type="molecule type" value="Genomic_DNA"/>
</dbReference>
<name>A0A0S3K7L1_9ENTE</name>
<dbReference type="AlphaFoldDB" id="A0A0S3K7L1"/>
<evidence type="ECO:0000313" key="5">
    <source>
        <dbReference type="EMBL" id="OJG93288.1"/>
    </source>
</evidence>
<reference evidence="4 6" key="2">
    <citation type="submission" date="2015-12" db="EMBL/GenBank/DDBJ databases">
        <authorList>
            <person name="Lauer A."/>
            <person name="Humrighouse B."/>
            <person name="Loparev V."/>
            <person name="Shewmaker P.L."/>
            <person name="Whitney A.M."/>
            <person name="McLaughlin R.W."/>
        </authorList>
    </citation>
    <scope>NUCLEOTIDE SEQUENCE [LARGE SCALE GENOMIC DNA]</scope>
    <source>
        <strain evidence="4 6">LMG 23085</strain>
    </source>
</reference>
<dbReference type="PRINTS" id="PR00081">
    <property type="entry name" value="GDHRDH"/>
</dbReference>
<evidence type="ECO:0000256" key="1">
    <source>
        <dbReference type="ARBA" id="ARBA00006484"/>
    </source>
</evidence>
<dbReference type="InterPro" id="IPR020904">
    <property type="entry name" value="Sc_DH/Rdtase_CS"/>
</dbReference>